<proteinExistence type="predicted"/>
<dbReference type="Proteomes" id="UP000326678">
    <property type="component" value="Chromosome Gxm1"/>
</dbReference>
<evidence type="ECO:0000313" key="1">
    <source>
        <dbReference type="EMBL" id="QFS47001.1"/>
    </source>
</evidence>
<sequence length="43" mass="4849">MRKTPKLESKLGFEKAKASFTCGKHQNQKANWGLSKSKLLLSK</sequence>
<dbReference type="EMBL" id="CP045226">
    <property type="protein sequence ID" value="QFS47001.1"/>
    <property type="molecule type" value="Genomic_DNA"/>
</dbReference>
<dbReference type="AlphaFoldDB" id="A0A5P8W347"/>
<accession>A0A5P8W347</accession>
<name>A0A5P8W347_9NOSO</name>
<keyword evidence="2" id="KW-1185">Reference proteome</keyword>
<dbReference type="KEGG" id="nsh:GXM_04482"/>
<gene>
    <name evidence="1" type="ORF">GXM_04482</name>
</gene>
<protein>
    <submittedName>
        <fullName evidence="1">Uncharacterized protein</fullName>
    </submittedName>
</protein>
<reference evidence="1 2" key="1">
    <citation type="submission" date="2019-10" db="EMBL/GenBank/DDBJ databases">
        <title>Genomic and transcriptomic insights into the perfect genentic adaptation of a filamentous nitrogen-fixing cyanobacterium to rice fields.</title>
        <authorList>
            <person name="Chen Z."/>
        </authorList>
    </citation>
    <scope>NUCLEOTIDE SEQUENCE [LARGE SCALE GENOMIC DNA]</scope>
    <source>
        <strain evidence="1">CCNUC1</strain>
    </source>
</reference>
<evidence type="ECO:0000313" key="2">
    <source>
        <dbReference type="Proteomes" id="UP000326678"/>
    </source>
</evidence>
<organism evidence="1 2">
    <name type="scientific">Nostoc sphaeroides CCNUC1</name>
    <dbReference type="NCBI Taxonomy" id="2653204"/>
    <lineage>
        <taxon>Bacteria</taxon>
        <taxon>Bacillati</taxon>
        <taxon>Cyanobacteriota</taxon>
        <taxon>Cyanophyceae</taxon>
        <taxon>Nostocales</taxon>
        <taxon>Nostocaceae</taxon>
        <taxon>Nostoc</taxon>
    </lineage>
</organism>